<protein>
    <submittedName>
        <fullName evidence="1">Uncharacterized protein</fullName>
    </submittedName>
</protein>
<name>A0A7C8IFM4_9PLEO</name>
<gene>
    <name evidence="1" type="ORF">BDV95DRAFT_22113</name>
</gene>
<dbReference type="AlphaFoldDB" id="A0A7C8IFM4"/>
<sequence>MNGRPTFTAIFTDGLQPGVPPKTSIAWREMEKRQLLSVCVCLYVCGLLVVGQNGFERLREEDAAGAAAHVADAVRVAYRSTMLSQRFVAMPMREMRARCAKEKKKCVGPTRWSKKGMGQCKYTDRAGRRQVKNGRTTCRTQARNKDAAKSAKTEHGCGEKKWEGWRGRKRADLCAVAAANKKRRGWNRNSRLCDTACKQSAARQVLQPHNLCAPGIDQDCCRSLGLALAGCPTLGDVIAQRENESSDAVARVVFRSG</sequence>
<organism evidence="1 2">
    <name type="scientific">Massariosphaeria phaeospora</name>
    <dbReference type="NCBI Taxonomy" id="100035"/>
    <lineage>
        <taxon>Eukaryota</taxon>
        <taxon>Fungi</taxon>
        <taxon>Dikarya</taxon>
        <taxon>Ascomycota</taxon>
        <taxon>Pezizomycotina</taxon>
        <taxon>Dothideomycetes</taxon>
        <taxon>Pleosporomycetidae</taxon>
        <taxon>Pleosporales</taxon>
        <taxon>Pleosporales incertae sedis</taxon>
        <taxon>Massariosphaeria</taxon>
    </lineage>
</organism>
<dbReference type="Proteomes" id="UP000481861">
    <property type="component" value="Unassembled WGS sequence"/>
</dbReference>
<reference evidence="1 2" key="1">
    <citation type="submission" date="2020-01" db="EMBL/GenBank/DDBJ databases">
        <authorList>
            <consortium name="DOE Joint Genome Institute"/>
            <person name="Haridas S."/>
            <person name="Albert R."/>
            <person name="Binder M."/>
            <person name="Bloem J."/>
            <person name="Labutti K."/>
            <person name="Salamov A."/>
            <person name="Andreopoulos B."/>
            <person name="Baker S.E."/>
            <person name="Barry K."/>
            <person name="Bills G."/>
            <person name="Bluhm B.H."/>
            <person name="Cannon C."/>
            <person name="Castanera R."/>
            <person name="Culley D.E."/>
            <person name="Daum C."/>
            <person name="Ezra D."/>
            <person name="Gonzalez J.B."/>
            <person name="Henrissat B."/>
            <person name="Kuo A."/>
            <person name="Liang C."/>
            <person name="Lipzen A."/>
            <person name="Lutzoni F."/>
            <person name="Magnuson J."/>
            <person name="Mondo S."/>
            <person name="Nolan M."/>
            <person name="Ohm R."/>
            <person name="Pangilinan J."/>
            <person name="Park H.-J.H."/>
            <person name="Ramirez L."/>
            <person name="Alfaro M."/>
            <person name="Sun H."/>
            <person name="Tritt A."/>
            <person name="Yoshinaga Y."/>
            <person name="Zwiers L.-H.L."/>
            <person name="Turgeon B.G."/>
            <person name="Goodwin S.B."/>
            <person name="Spatafora J.W."/>
            <person name="Crous P.W."/>
            <person name="Grigoriev I.V."/>
        </authorList>
    </citation>
    <scope>NUCLEOTIDE SEQUENCE [LARGE SCALE GENOMIC DNA]</scope>
    <source>
        <strain evidence="1 2">CBS 611.86</strain>
    </source>
</reference>
<evidence type="ECO:0000313" key="2">
    <source>
        <dbReference type="Proteomes" id="UP000481861"/>
    </source>
</evidence>
<evidence type="ECO:0000313" key="1">
    <source>
        <dbReference type="EMBL" id="KAF2878434.1"/>
    </source>
</evidence>
<accession>A0A7C8IFM4</accession>
<proteinExistence type="predicted"/>
<keyword evidence="2" id="KW-1185">Reference proteome</keyword>
<comment type="caution">
    <text evidence="1">The sequence shown here is derived from an EMBL/GenBank/DDBJ whole genome shotgun (WGS) entry which is preliminary data.</text>
</comment>
<dbReference type="EMBL" id="JAADJZ010000001">
    <property type="protein sequence ID" value="KAF2878434.1"/>
    <property type="molecule type" value="Genomic_DNA"/>
</dbReference>